<dbReference type="InterPro" id="IPR000834">
    <property type="entry name" value="Peptidase_M14"/>
</dbReference>
<dbReference type="Pfam" id="PF00246">
    <property type="entry name" value="Peptidase_M14"/>
    <property type="match status" value="1"/>
</dbReference>
<protein>
    <recommendedName>
        <fullName evidence="1">Peptidase M14 domain-containing protein</fullName>
    </recommendedName>
</protein>
<dbReference type="AlphaFoldDB" id="A0A5J4RQ07"/>
<feature type="domain" description="Peptidase M14" evidence="1">
    <location>
        <begin position="51"/>
        <end position="349"/>
    </location>
</feature>
<feature type="non-terminal residue" evidence="2">
    <location>
        <position position="379"/>
    </location>
</feature>
<accession>A0A5J4RQ07</accession>
<name>A0A5J4RQ07_9ZZZZ</name>
<evidence type="ECO:0000313" key="2">
    <source>
        <dbReference type="EMBL" id="KAA6335183.1"/>
    </source>
</evidence>
<dbReference type="SUPFAM" id="SSF53187">
    <property type="entry name" value="Zn-dependent exopeptidases"/>
    <property type="match status" value="1"/>
</dbReference>
<evidence type="ECO:0000259" key="1">
    <source>
        <dbReference type="PROSITE" id="PS52035"/>
    </source>
</evidence>
<proteinExistence type="predicted"/>
<dbReference type="GO" id="GO:0006508">
    <property type="term" value="P:proteolysis"/>
    <property type="evidence" value="ECO:0007669"/>
    <property type="project" value="InterPro"/>
</dbReference>
<dbReference type="SMART" id="SM00631">
    <property type="entry name" value="Zn_pept"/>
    <property type="match status" value="1"/>
</dbReference>
<dbReference type="GO" id="GO:0008270">
    <property type="term" value="F:zinc ion binding"/>
    <property type="evidence" value="ECO:0007669"/>
    <property type="project" value="InterPro"/>
</dbReference>
<dbReference type="PROSITE" id="PS52035">
    <property type="entry name" value="PEPTIDASE_M14"/>
    <property type="match status" value="1"/>
</dbReference>
<comment type="caution">
    <text evidence="2">The sequence shown here is derived from an EMBL/GenBank/DDBJ whole genome shotgun (WGS) entry which is preliminary data.</text>
</comment>
<sequence>MKKNILILFTLLVIIATQAIAQDKYYFEGRGKLNPAIPTPEAFFGFQIGKSLVRYDKVVEYFRLLADKSDRASLEVFGKSYEDREQVALIISSPSNLKNLENIRQEHLKVVDPNASLNVNSQKIIVHLGYNVHGGEIAGTDASVVAAYYFVASEDPDIVGRLNDAVVFIEPSLNPDGRERATNYINGFHSWPPVSDPADREHSSGITPHRGNHFWNDLNRDWLPLSQVESQNRVAYYHKWYPNVYLDFHEMGSESTYYFEPSPRNTWNSILPVATYEVLNNILAKHFSQALNSIGSLYYTKESFTNLSPIYGSTYPDYQGGVGTTLEVGSSAGVAIETEAGLRTFSHNIRDNFLISIAALRAATEEKAVLLNHQKDFFK</sequence>
<dbReference type="Gene3D" id="3.40.630.10">
    <property type="entry name" value="Zn peptidases"/>
    <property type="match status" value="1"/>
</dbReference>
<gene>
    <name evidence="2" type="ORF">EZS27_016552</name>
</gene>
<dbReference type="GO" id="GO:0004181">
    <property type="term" value="F:metallocarboxypeptidase activity"/>
    <property type="evidence" value="ECO:0007669"/>
    <property type="project" value="InterPro"/>
</dbReference>
<dbReference type="EMBL" id="SNRY01000918">
    <property type="protein sequence ID" value="KAA6335183.1"/>
    <property type="molecule type" value="Genomic_DNA"/>
</dbReference>
<reference evidence="2" key="1">
    <citation type="submission" date="2019-03" db="EMBL/GenBank/DDBJ databases">
        <title>Single cell metagenomics reveals metabolic interactions within the superorganism composed of flagellate Streblomastix strix and complex community of Bacteroidetes bacteria on its surface.</title>
        <authorList>
            <person name="Treitli S.C."/>
            <person name="Kolisko M."/>
            <person name="Husnik F."/>
            <person name="Keeling P."/>
            <person name="Hampl V."/>
        </authorList>
    </citation>
    <scope>NUCLEOTIDE SEQUENCE</scope>
    <source>
        <strain evidence="2">STM</strain>
    </source>
</reference>
<organism evidence="2">
    <name type="scientific">termite gut metagenome</name>
    <dbReference type="NCBI Taxonomy" id="433724"/>
    <lineage>
        <taxon>unclassified sequences</taxon>
        <taxon>metagenomes</taxon>
        <taxon>organismal metagenomes</taxon>
    </lineage>
</organism>